<proteinExistence type="predicted"/>
<dbReference type="SFLD" id="SFLDS00029">
    <property type="entry name" value="Radical_SAM"/>
    <property type="match status" value="1"/>
</dbReference>
<dbReference type="GO" id="GO:0003824">
    <property type="term" value="F:catalytic activity"/>
    <property type="evidence" value="ECO:0007669"/>
    <property type="project" value="InterPro"/>
</dbReference>
<dbReference type="SUPFAM" id="SSF102114">
    <property type="entry name" value="Radical SAM enzymes"/>
    <property type="match status" value="1"/>
</dbReference>
<evidence type="ECO:0000313" key="2">
    <source>
        <dbReference type="EMBL" id="QJA82334.1"/>
    </source>
</evidence>
<sequence>MKIGLIDVDGHNFPNLALMKISAYHKSIGDTVQWYDLFGGSFDLVYKAKVFTFTPDYSYFIDASKVINGGTGYDYSVKVPFENIQPDYSLYPKFTEAYGFLTRGCIRKCKWCLVPEKEGMTTPYMDIDEVAQDKKEVVLMDNNILSCKSGNYAIEQLKKIATKNIKIDFNQGLDARIITPEIAELLTKIKWIRYIRLSCDTLEMLKIIKNTLKTLNDVGIKNYRIFVYVLLYDLIDNYTILTELKNLGVCPFSQPFRDFTPKQIIPQWQLDMAQWTNKRSNFMSCDFKEYKPRKNFCCKEYFNLNGFEKAKERGQKYFKIMGLTDKLSSEVRTKPILLLT</sequence>
<dbReference type="EMBL" id="MT142485">
    <property type="protein sequence ID" value="QJA82334.1"/>
    <property type="molecule type" value="Genomic_DNA"/>
</dbReference>
<organism evidence="2">
    <name type="scientific">viral metagenome</name>
    <dbReference type="NCBI Taxonomy" id="1070528"/>
    <lineage>
        <taxon>unclassified sequences</taxon>
        <taxon>metagenomes</taxon>
        <taxon>organismal metagenomes</taxon>
    </lineage>
</organism>
<reference evidence="2" key="1">
    <citation type="submission" date="2020-03" db="EMBL/GenBank/DDBJ databases">
        <title>The deep terrestrial virosphere.</title>
        <authorList>
            <person name="Holmfeldt K."/>
            <person name="Nilsson E."/>
            <person name="Simone D."/>
            <person name="Lopez-Fernandez M."/>
            <person name="Wu X."/>
            <person name="de Brujin I."/>
            <person name="Lundin D."/>
            <person name="Andersson A."/>
            <person name="Bertilsson S."/>
            <person name="Dopson M."/>
        </authorList>
    </citation>
    <scope>NUCLEOTIDE SEQUENCE</scope>
    <source>
        <strain evidence="2">MM415A00412</strain>
        <strain evidence="1">MM415B00498</strain>
    </source>
</reference>
<protein>
    <recommendedName>
        <fullName evidence="3">Radical SAM superfamily protein</fullName>
    </recommendedName>
</protein>
<accession>A0A6M3KL33</accession>
<name>A0A6M3KL33_9ZZZZ</name>
<dbReference type="InterPro" id="IPR007197">
    <property type="entry name" value="rSAM"/>
</dbReference>
<dbReference type="EMBL" id="MT141519">
    <property type="protein sequence ID" value="QJA64429.1"/>
    <property type="molecule type" value="Genomic_DNA"/>
</dbReference>
<dbReference type="AlphaFoldDB" id="A0A6M3KL33"/>
<evidence type="ECO:0008006" key="3">
    <source>
        <dbReference type="Google" id="ProtNLM"/>
    </source>
</evidence>
<gene>
    <name evidence="2" type="ORF">MM415A00412_0006</name>
    <name evidence="1" type="ORF">MM415B00498_0044</name>
</gene>
<evidence type="ECO:0000313" key="1">
    <source>
        <dbReference type="EMBL" id="QJA64429.1"/>
    </source>
</evidence>
<dbReference type="InterPro" id="IPR058240">
    <property type="entry name" value="rSAM_sf"/>
</dbReference>
<dbReference type="GO" id="GO:0051536">
    <property type="term" value="F:iron-sulfur cluster binding"/>
    <property type="evidence" value="ECO:0007669"/>
    <property type="project" value="InterPro"/>
</dbReference>